<dbReference type="NCBIfam" id="TIGR00135">
    <property type="entry name" value="gatC"/>
    <property type="match status" value="1"/>
</dbReference>
<dbReference type="EC" id="6.3.5.-" evidence="6"/>
<keyword evidence="8" id="KW-1185">Reference proteome</keyword>
<dbReference type="GO" id="GO:0050567">
    <property type="term" value="F:glutaminyl-tRNA synthase (glutamine-hydrolyzing) activity"/>
    <property type="evidence" value="ECO:0007669"/>
    <property type="project" value="UniProtKB-UniRule"/>
</dbReference>
<dbReference type="RefSeq" id="WP_087018351.1">
    <property type="nucleotide sequence ID" value="NZ_CP178353.1"/>
</dbReference>
<dbReference type="PANTHER" id="PTHR15004">
    <property type="entry name" value="GLUTAMYL-TRNA(GLN) AMIDOTRANSFERASE SUBUNIT C, MITOCHONDRIAL"/>
    <property type="match status" value="1"/>
</dbReference>
<evidence type="ECO:0000313" key="7">
    <source>
        <dbReference type="EMBL" id="OUM20936.1"/>
    </source>
</evidence>
<comment type="catalytic activity">
    <reaction evidence="5 6">
        <text>L-glutamyl-tRNA(Gln) + L-glutamine + ATP + H2O = L-glutaminyl-tRNA(Gln) + L-glutamate + ADP + phosphate + H(+)</text>
        <dbReference type="Rhea" id="RHEA:17521"/>
        <dbReference type="Rhea" id="RHEA-COMP:9681"/>
        <dbReference type="Rhea" id="RHEA-COMP:9684"/>
        <dbReference type="ChEBI" id="CHEBI:15377"/>
        <dbReference type="ChEBI" id="CHEBI:15378"/>
        <dbReference type="ChEBI" id="CHEBI:29985"/>
        <dbReference type="ChEBI" id="CHEBI:30616"/>
        <dbReference type="ChEBI" id="CHEBI:43474"/>
        <dbReference type="ChEBI" id="CHEBI:58359"/>
        <dbReference type="ChEBI" id="CHEBI:78520"/>
        <dbReference type="ChEBI" id="CHEBI:78521"/>
        <dbReference type="ChEBI" id="CHEBI:456216"/>
    </reaction>
</comment>
<dbReference type="AlphaFoldDB" id="A0A252F5A0"/>
<dbReference type="GO" id="GO:0005524">
    <property type="term" value="F:ATP binding"/>
    <property type="evidence" value="ECO:0007669"/>
    <property type="project" value="UniProtKB-KW"/>
</dbReference>
<dbReference type="Proteomes" id="UP000194903">
    <property type="component" value="Unassembled WGS sequence"/>
</dbReference>
<comment type="function">
    <text evidence="3 6">Allows the formation of correctly charged Asn-tRNA(Asn) or Gln-tRNA(Gln) through the transamidation of misacylated Asp-tRNA(Asn) or Glu-tRNA(Gln) in organisms which lack either or both of asparaginyl-tRNA or glutaminyl-tRNA synthetases. The reaction takes place in the presence of glutamine and ATP through an activated phospho-Asp-tRNA(Asn) or phospho-Glu-tRNA(Gln).</text>
</comment>
<keyword evidence="6" id="KW-0547">Nucleotide-binding</keyword>
<comment type="similarity">
    <text evidence="1 6">Belongs to the GatC family.</text>
</comment>
<dbReference type="GO" id="GO:0006412">
    <property type="term" value="P:translation"/>
    <property type="evidence" value="ECO:0007669"/>
    <property type="project" value="UniProtKB-UniRule"/>
</dbReference>
<evidence type="ECO:0000313" key="8">
    <source>
        <dbReference type="Proteomes" id="UP000194903"/>
    </source>
</evidence>
<dbReference type="SUPFAM" id="SSF141000">
    <property type="entry name" value="Glu-tRNAGln amidotransferase C subunit"/>
    <property type="match status" value="1"/>
</dbReference>
<dbReference type="Gene3D" id="1.10.20.60">
    <property type="entry name" value="Glu-tRNAGln amidotransferase C subunit, N-terminal domain"/>
    <property type="match status" value="1"/>
</dbReference>
<reference evidence="7 8" key="1">
    <citation type="submission" date="2017-05" db="EMBL/GenBank/DDBJ databases">
        <title>Butyricicoccus porcorum sp. nov. a butyrate-producing bacterium from the swine intestinal tract.</title>
        <authorList>
            <person name="Trachsel J."/>
            <person name="Humphrey S."/>
            <person name="Allen H.K."/>
        </authorList>
    </citation>
    <scope>NUCLEOTIDE SEQUENCE [LARGE SCALE GENOMIC DNA]</scope>
    <source>
        <strain evidence="7">BB10</strain>
    </source>
</reference>
<dbReference type="EMBL" id="NHOC01000004">
    <property type="protein sequence ID" value="OUM20936.1"/>
    <property type="molecule type" value="Genomic_DNA"/>
</dbReference>
<dbReference type="GO" id="GO:0070681">
    <property type="term" value="P:glutaminyl-tRNAGln biosynthesis via transamidation"/>
    <property type="evidence" value="ECO:0007669"/>
    <property type="project" value="TreeGrafter"/>
</dbReference>
<evidence type="ECO:0000256" key="3">
    <source>
        <dbReference type="ARBA" id="ARBA00024799"/>
    </source>
</evidence>
<evidence type="ECO:0000256" key="6">
    <source>
        <dbReference type="HAMAP-Rule" id="MF_00122"/>
    </source>
</evidence>
<keyword evidence="6" id="KW-0648">Protein biosynthesis</keyword>
<gene>
    <name evidence="6" type="primary">gatC</name>
    <name evidence="7" type="ORF">CBW42_04975</name>
</gene>
<dbReference type="GO" id="GO:0006450">
    <property type="term" value="P:regulation of translational fidelity"/>
    <property type="evidence" value="ECO:0007669"/>
    <property type="project" value="InterPro"/>
</dbReference>
<dbReference type="OrthoDB" id="9813938at2"/>
<comment type="catalytic activity">
    <reaction evidence="4 6">
        <text>L-aspartyl-tRNA(Asn) + L-glutamine + ATP + H2O = L-asparaginyl-tRNA(Asn) + L-glutamate + ADP + phosphate + 2 H(+)</text>
        <dbReference type="Rhea" id="RHEA:14513"/>
        <dbReference type="Rhea" id="RHEA-COMP:9674"/>
        <dbReference type="Rhea" id="RHEA-COMP:9677"/>
        <dbReference type="ChEBI" id="CHEBI:15377"/>
        <dbReference type="ChEBI" id="CHEBI:15378"/>
        <dbReference type="ChEBI" id="CHEBI:29985"/>
        <dbReference type="ChEBI" id="CHEBI:30616"/>
        <dbReference type="ChEBI" id="CHEBI:43474"/>
        <dbReference type="ChEBI" id="CHEBI:58359"/>
        <dbReference type="ChEBI" id="CHEBI:78515"/>
        <dbReference type="ChEBI" id="CHEBI:78516"/>
        <dbReference type="ChEBI" id="CHEBI:456216"/>
    </reaction>
</comment>
<dbReference type="PANTHER" id="PTHR15004:SF0">
    <property type="entry name" value="GLUTAMYL-TRNA(GLN) AMIDOTRANSFERASE SUBUNIT C, MITOCHONDRIAL"/>
    <property type="match status" value="1"/>
</dbReference>
<comment type="caution">
    <text evidence="7">The sequence shown here is derived from an EMBL/GenBank/DDBJ whole genome shotgun (WGS) entry which is preliminary data.</text>
</comment>
<evidence type="ECO:0000256" key="1">
    <source>
        <dbReference type="ARBA" id="ARBA00010757"/>
    </source>
</evidence>
<keyword evidence="7" id="KW-0808">Transferase</keyword>
<dbReference type="HAMAP" id="MF_00122">
    <property type="entry name" value="GatC"/>
    <property type="match status" value="1"/>
</dbReference>
<evidence type="ECO:0000256" key="5">
    <source>
        <dbReference type="ARBA" id="ARBA00047913"/>
    </source>
</evidence>
<protein>
    <recommendedName>
        <fullName evidence="6">Aspartyl/glutamyl-tRNA(Asn/Gln) amidotransferase subunit C</fullName>
        <shortName evidence="6">Asp/Glu-ADT subunit C</shortName>
        <ecNumber evidence="6">6.3.5.-</ecNumber>
    </recommendedName>
</protein>
<accession>A0A252F5A0</accession>
<keyword evidence="6" id="KW-0436">Ligase</keyword>
<dbReference type="Pfam" id="PF02686">
    <property type="entry name" value="GatC"/>
    <property type="match status" value="1"/>
</dbReference>
<organism evidence="7 8">
    <name type="scientific">Butyricicoccus porcorum</name>
    <dbReference type="NCBI Taxonomy" id="1945634"/>
    <lineage>
        <taxon>Bacteria</taxon>
        <taxon>Bacillati</taxon>
        <taxon>Bacillota</taxon>
        <taxon>Clostridia</taxon>
        <taxon>Eubacteriales</taxon>
        <taxon>Butyricicoccaceae</taxon>
        <taxon>Butyricicoccus</taxon>
    </lineage>
</organism>
<keyword evidence="6" id="KW-0067">ATP-binding</keyword>
<dbReference type="InterPro" id="IPR003837">
    <property type="entry name" value="GatC"/>
</dbReference>
<sequence length="94" mass="10350">MAITRENVEYIANLARLDPKGEGFDKIAEDMQSIVAMVDQLQELDLGDITDVIDTERKNAMREDVPVPSYDKETILANAPSVECGGVSVPRVVE</sequence>
<proteinExistence type="inferred from homology"/>
<name>A0A252F5A0_9FIRM</name>
<dbReference type="GO" id="GO:0050566">
    <property type="term" value="F:asparaginyl-tRNA synthase (glutamine-hydrolyzing) activity"/>
    <property type="evidence" value="ECO:0007669"/>
    <property type="project" value="RHEA"/>
</dbReference>
<dbReference type="GO" id="GO:0016740">
    <property type="term" value="F:transferase activity"/>
    <property type="evidence" value="ECO:0007669"/>
    <property type="project" value="UniProtKB-KW"/>
</dbReference>
<comment type="subunit">
    <text evidence="2 6">Heterotrimer of A, B and C subunits.</text>
</comment>
<dbReference type="InterPro" id="IPR036113">
    <property type="entry name" value="Asp/Glu-ADT_sf_sub_c"/>
</dbReference>
<evidence type="ECO:0000256" key="4">
    <source>
        <dbReference type="ARBA" id="ARBA00047380"/>
    </source>
</evidence>
<evidence type="ECO:0000256" key="2">
    <source>
        <dbReference type="ARBA" id="ARBA00011123"/>
    </source>
</evidence>